<evidence type="ECO:0000313" key="1">
    <source>
        <dbReference type="EMBL" id="EMB14574.1"/>
    </source>
</evidence>
<sequence>MALLWRIVETLQADSEVDERLMGRCSPSRIVRALQDIFYQSEPI</sequence>
<dbReference type="EMBL" id="ANMO01000216">
    <property type="protein sequence ID" value="EMB14574.1"/>
    <property type="molecule type" value="Genomic_DNA"/>
</dbReference>
<reference evidence="1" key="1">
    <citation type="submission" date="2012-11" db="EMBL/GenBank/DDBJ databases">
        <title>Permanent draft genomes of Rhodopirellula europaea strain SH398 and 6C.</title>
        <authorList>
            <person name="Richter M."/>
            <person name="Richter-Heitmann T."/>
            <person name="Frank C."/>
            <person name="Harder J."/>
            <person name="Glockner F.O."/>
        </authorList>
    </citation>
    <scope>NUCLEOTIDE SEQUENCE</scope>
    <source>
        <strain evidence="1">6C</strain>
    </source>
</reference>
<reference evidence="1" key="2">
    <citation type="journal article" date="2013" name="Mar. Genomics">
        <title>Expression of sulfatases in Rhodopirellula baltica and the diversity of sulfatases in the genus Rhodopirellula.</title>
        <authorList>
            <person name="Wegner C.E."/>
            <person name="Richter-Heitmann T."/>
            <person name="Klindworth A."/>
            <person name="Klockow C."/>
            <person name="Richter M."/>
            <person name="Achstetter T."/>
            <person name="Glockner F.O."/>
            <person name="Harder J."/>
        </authorList>
    </citation>
    <scope>NUCLEOTIDE SEQUENCE [LARGE SCALE GENOMIC DNA]</scope>
    <source>
        <strain evidence="1">6C</strain>
    </source>
</reference>
<gene>
    <name evidence="1" type="ORF">RE6C_04996</name>
</gene>
<evidence type="ECO:0000313" key="2">
    <source>
        <dbReference type="Proteomes" id="UP000011529"/>
    </source>
</evidence>
<dbReference type="AlphaFoldDB" id="M2AX78"/>
<comment type="caution">
    <text evidence="1">The sequence shown here is derived from an EMBL/GenBank/DDBJ whole genome shotgun (WGS) entry which is preliminary data.</text>
</comment>
<accession>M2AX78</accession>
<proteinExistence type="predicted"/>
<keyword evidence="2" id="KW-1185">Reference proteome</keyword>
<organism evidence="1 2">
    <name type="scientific">Rhodopirellula europaea 6C</name>
    <dbReference type="NCBI Taxonomy" id="1263867"/>
    <lineage>
        <taxon>Bacteria</taxon>
        <taxon>Pseudomonadati</taxon>
        <taxon>Planctomycetota</taxon>
        <taxon>Planctomycetia</taxon>
        <taxon>Pirellulales</taxon>
        <taxon>Pirellulaceae</taxon>
        <taxon>Rhodopirellula</taxon>
    </lineage>
</organism>
<protein>
    <submittedName>
        <fullName evidence="1">Uncharacterized protein</fullName>
    </submittedName>
</protein>
<dbReference type="PATRIC" id="fig|1263867.3.peg.5353"/>
<dbReference type="Proteomes" id="UP000011529">
    <property type="component" value="Unassembled WGS sequence"/>
</dbReference>
<name>M2AX78_9BACT</name>